<dbReference type="Proteomes" id="UP000799767">
    <property type="component" value="Unassembled WGS sequence"/>
</dbReference>
<dbReference type="GeneID" id="54478334"/>
<dbReference type="EMBL" id="MU001637">
    <property type="protein sequence ID" value="KAF2481777.1"/>
    <property type="molecule type" value="Genomic_DNA"/>
</dbReference>
<dbReference type="RefSeq" id="XP_033588347.1">
    <property type="nucleotide sequence ID" value="XM_033737332.1"/>
</dbReference>
<name>A0A6A6PRD7_9PEZI</name>
<dbReference type="AlphaFoldDB" id="A0A6A6PRD7"/>
<gene>
    <name evidence="1" type="ORF">BDY17DRAFT_325291</name>
</gene>
<accession>A0A6A6PRD7</accession>
<organism evidence="1 2">
    <name type="scientific">Neohortaea acidophila</name>
    <dbReference type="NCBI Taxonomy" id="245834"/>
    <lineage>
        <taxon>Eukaryota</taxon>
        <taxon>Fungi</taxon>
        <taxon>Dikarya</taxon>
        <taxon>Ascomycota</taxon>
        <taxon>Pezizomycotina</taxon>
        <taxon>Dothideomycetes</taxon>
        <taxon>Dothideomycetidae</taxon>
        <taxon>Mycosphaerellales</taxon>
        <taxon>Teratosphaeriaceae</taxon>
        <taxon>Neohortaea</taxon>
    </lineage>
</organism>
<protein>
    <submittedName>
        <fullName evidence="1">Uncharacterized protein</fullName>
    </submittedName>
</protein>
<evidence type="ECO:0000313" key="1">
    <source>
        <dbReference type="EMBL" id="KAF2481777.1"/>
    </source>
</evidence>
<proteinExistence type="predicted"/>
<sequence>MPLQRIWRPWTARRFVTPPRSRSTQRRTFLGLQRGPPQSQATNAYLVGQGLIIVLLVDLAIATAMQDKTTFRSICQAAGWWQDPPHFQEAHGSGDASAEGEN</sequence>
<evidence type="ECO:0000313" key="2">
    <source>
        <dbReference type="Proteomes" id="UP000799767"/>
    </source>
</evidence>
<reference evidence="1" key="1">
    <citation type="journal article" date="2020" name="Stud. Mycol.">
        <title>101 Dothideomycetes genomes: a test case for predicting lifestyles and emergence of pathogens.</title>
        <authorList>
            <person name="Haridas S."/>
            <person name="Albert R."/>
            <person name="Binder M."/>
            <person name="Bloem J."/>
            <person name="Labutti K."/>
            <person name="Salamov A."/>
            <person name="Andreopoulos B."/>
            <person name="Baker S."/>
            <person name="Barry K."/>
            <person name="Bills G."/>
            <person name="Bluhm B."/>
            <person name="Cannon C."/>
            <person name="Castanera R."/>
            <person name="Culley D."/>
            <person name="Daum C."/>
            <person name="Ezra D."/>
            <person name="Gonzalez J."/>
            <person name="Henrissat B."/>
            <person name="Kuo A."/>
            <person name="Liang C."/>
            <person name="Lipzen A."/>
            <person name="Lutzoni F."/>
            <person name="Magnuson J."/>
            <person name="Mondo S."/>
            <person name="Nolan M."/>
            <person name="Ohm R."/>
            <person name="Pangilinan J."/>
            <person name="Park H.-J."/>
            <person name="Ramirez L."/>
            <person name="Alfaro M."/>
            <person name="Sun H."/>
            <person name="Tritt A."/>
            <person name="Yoshinaga Y."/>
            <person name="Zwiers L.-H."/>
            <person name="Turgeon B."/>
            <person name="Goodwin S."/>
            <person name="Spatafora J."/>
            <person name="Crous P."/>
            <person name="Grigoriev I."/>
        </authorList>
    </citation>
    <scope>NUCLEOTIDE SEQUENCE</scope>
    <source>
        <strain evidence="1">CBS 113389</strain>
    </source>
</reference>
<keyword evidence="2" id="KW-1185">Reference proteome</keyword>